<accession>A0A0P5V7Z5</accession>
<dbReference type="STRING" id="35525.A0A0P5V7Z5"/>
<gene>
    <name evidence="3" type="ORF">APZ42_029331</name>
</gene>
<dbReference type="Proteomes" id="UP000076858">
    <property type="component" value="Unassembled WGS sequence"/>
</dbReference>
<dbReference type="SMART" id="SM00248">
    <property type="entry name" value="ANK"/>
    <property type="match status" value="4"/>
</dbReference>
<evidence type="ECO:0000256" key="1">
    <source>
        <dbReference type="ARBA" id="ARBA00022737"/>
    </source>
</evidence>
<keyword evidence="4" id="KW-1185">Reference proteome</keyword>
<reference evidence="3 4" key="1">
    <citation type="submission" date="2016-03" db="EMBL/GenBank/DDBJ databases">
        <title>EvidentialGene: Evidence-directed Construction of Genes on Genomes.</title>
        <authorList>
            <person name="Gilbert D.G."/>
            <person name="Choi J.-H."/>
            <person name="Mockaitis K."/>
            <person name="Colbourne J."/>
            <person name="Pfrender M."/>
        </authorList>
    </citation>
    <scope>NUCLEOTIDE SEQUENCE [LARGE SCALE GENOMIC DNA]</scope>
    <source>
        <strain evidence="3 4">Xinb3</strain>
        <tissue evidence="3">Complete organism</tissue>
    </source>
</reference>
<dbReference type="InterPro" id="IPR002110">
    <property type="entry name" value="Ankyrin_rpt"/>
</dbReference>
<keyword evidence="2" id="KW-0040">ANK repeat</keyword>
<dbReference type="EMBL" id="LRGB01002580">
    <property type="protein sequence ID" value="KZS06826.1"/>
    <property type="molecule type" value="Genomic_DNA"/>
</dbReference>
<proteinExistence type="predicted"/>
<comment type="caution">
    <text evidence="3">The sequence shown here is derived from an EMBL/GenBank/DDBJ whole genome shotgun (WGS) entry which is preliminary data.</text>
</comment>
<protein>
    <submittedName>
        <fullName evidence="3">Uncharacterized protein</fullName>
    </submittedName>
</protein>
<dbReference type="AlphaFoldDB" id="A0A0P5V7Z5"/>
<dbReference type="PROSITE" id="PS50088">
    <property type="entry name" value="ANK_REPEAT"/>
    <property type="match status" value="1"/>
</dbReference>
<sequence>MATADDDHPLRPPRWYKEFRRSVRRNEEEAVQQWRTVLDQEKRIQVVWTAAKSIHLDVLEWSLLKENGRTGRRWIDANDLRDESGLCLLHDIGSNVYATVHKMMAAFQLLVQRVGCRVDVQDPDGRTVLHCVCGSHVKRNRRGRQVYIRLLKLLVDAGADVNVQFQGITPLHLLHESPWAMRYLLLNTPALADVQDNFLRTPLLWSLRNPHLPVVRRIPVAIFRGRMSFTQSDYMGHSLIHYAVLRAQSDKLEDTVRLIARLVDAGADVNHQNRRLRTPIFFLVHKPDMRQLAKSLIQRFNADVNLVDADGFTVVHIAAILGRLDYVTLFLPYLKSNVRTINGETVRSCLEQYCDPSTVTQEVENLLAAMERKGERKALRVYAEPYTVWEYVHQLDRFRDLLSLYIVDTFFRYRGGRSLFSDFFHHISHSTAIKRRASDFLNRISQWNGSSKALQDIIDQYSVVIHEDPTSLRDRPAKNVDEPSQIARAVRQTVQKLMEQVRIKDAQSTKFGWELDVLPVGSAADGSKILLPDEYDFLVVFRRFPAKNKLMFVGEDYVAHVEQFRLFLVLCMQDMDAKSPDELGFQFVDCELRRVCLNIRMTWWGSSRNSPFRGLAISVDLTPVFHFIGWENQSGFRPLRPLESLPDWFQRDQIVEHFRPVRNFFYCRTNLFRPFILRLSNLQLHNCVTVPPCAATMEARCLSHSSHRLFQYCLRLLKLIVQSDYIVQDAATPNSHFLKLTLLNYIQEQGPPVQFHDVARYVAGICRKLRETDWRWEIGYFVADARMASPVISLKVELLSVLNRAPCSPFSFHDCPLL</sequence>
<name>A0A0P5V7Z5_9CRUS</name>
<evidence type="ECO:0000256" key="2">
    <source>
        <dbReference type="ARBA" id="ARBA00023043"/>
    </source>
</evidence>
<dbReference type="PANTHER" id="PTHR24198">
    <property type="entry name" value="ANKYRIN REPEAT AND PROTEIN KINASE DOMAIN-CONTAINING PROTEIN"/>
    <property type="match status" value="1"/>
</dbReference>
<dbReference type="OrthoDB" id="10258888at2759"/>
<dbReference type="Pfam" id="PF00023">
    <property type="entry name" value="Ank"/>
    <property type="match status" value="1"/>
</dbReference>
<dbReference type="InterPro" id="IPR036770">
    <property type="entry name" value="Ankyrin_rpt-contain_sf"/>
</dbReference>
<dbReference type="Gene3D" id="1.25.40.20">
    <property type="entry name" value="Ankyrin repeat-containing domain"/>
    <property type="match status" value="2"/>
</dbReference>
<evidence type="ECO:0000313" key="4">
    <source>
        <dbReference type="Proteomes" id="UP000076858"/>
    </source>
</evidence>
<dbReference type="Gene3D" id="3.30.460.90">
    <property type="match status" value="1"/>
</dbReference>
<organism evidence="3 4">
    <name type="scientific">Daphnia magna</name>
    <dbReference type="NCBI Taxonomy" id="35525"/>
    <lineage>
        <taxon>Eukaryota</taxon>
        <taxon>Metazoa</taxon>
        <taxon>Ecdysozoa</taxon>
        <taxon>Arthropoda</taxon>
        <taxon>Crustacea</taxon>
        <taxon>Branchiopoda</taxon>
        <taxon>Diplostraca</taxon>
        <taxon>Cladocera</taxon>
        <taxon>Anomopoda</taxon>
        <taxon>Daphniidae</taxon>
        <taxon>Daphnia</taxon>
    </lineage>
</organism>
<evidence type="ECO:0000313" key="3">
    <source>
        <dbReference type="EMBL" id="KZS06826.1"/>
    </source>
</evidence>
<dbReference type="PANTHER" id="PTHR24198:SF165">
    <property type="entry name" value="ANKYRIN REPEAT-CONTAINING PROTEIN-RELATED"/>
    <property type="match status" value="1"/>
</dbReference>
<keyword evidence="1" id="KW-0677">Repeat</keyword>
<dbReference type="SUPFAM" id="SSF48403">
    <property type="entry name" value="Ankyrin repeat"/>
    <property type="match status" value="1"/>
</dbReference>